<sequence length="108" mass="12376">MNKKDESVISCIFSEDRKKVLLIKRRDVPVWTLPGGGVEDNETIEEAITREILEETGFQTKIKKKVGEYSPINKLAKFTHLFESEIVSGKPTLSDETKDIKKFDVDYL</sequence>
<dbReference type="InterPro" id="IPR020476">
    <property type="entry name" value="Nudix_hydrolase"/>
</dbReference>
<dbReference type="EMBL" id="LAZR01040044">
    <property type="protein sequence ID" value="KKL15500.1"/>
    <property type="molecule type" value="Genomic_DNA"/>
</dbReference>
<evidence type="ECO:0000313" key="3">
    <source>
        <dbReference type="EMBL" id="KKL15500.1"/>
    </source>
</evidence>
<dbReference type="PROSITE" id="PS00893">
    <property type="entry name" value="NUDIX_BOX"/>
    <property type="match status" value="1"/>
</dbReference>
<protein>
    <recommendedName>
        <fullName evidence="2">Nudix hydrolase domain-containing protein</fullName>
    </recommendedName>
</protein>
<reference evidence="3" key="1">
    <citation type="journal article" date="2015" name="Nature">
        <title>Complex archaea that bridge the gap between prokaryotes and eukaryotes.</title>
        <authorList>
            <person name="Spang A."/>
            <person name="Saw J.H."/>
            <person name="Jorgensen S.L."/>
            <person name="Zaremba-Niedzwiedzka K."/>
            <person name="Martijn J."/>
            <person name="Lind A.E."/>
            <person name="van Eijk R."/>
            <person name="Schleper C."/>
            <person name="Guy L."/>
            <person name="Ettema T.J."/>
        </authorList>
    </citation>
    <scope>NUCLEOTIDE SEQUENCE</scope>
</reference>
<evidence type="ECO:0000259" key="2">
    <source>
        <dbReference type="PROSITE" id="PS51462"/>
    </source>
</evidence>
<keyword evidence="1" id="KW-0378">Hydrolase</keyword>
<dbReference type="GO" id="GO:0016787">
    <property type="term" value="F:hydrolase activity"/>
    <property type="evidence" value="ECO:0007669"/>
    <property type="project" value="UniProtKB-KW"/>
</dbReference>
<evidence type="ECO:0000256" key="1">
    <source>
        <dbReference type="ARBA" id="ARBA00022801"/>
    </source>
</evidence>
<dbReference type="InterPro" id="IPR015797">
    <property type="entry name" value="NUDIX_hydrolase-like_dom_sf"/>
</dbReference>
<proteinExistence type="predicted"/>
<organism evidence="3">
    <name type="scientific">marine sediment metagenome</name>
    <dbReference type="NCBI Taxonomy" id="412755"/>
    <lineage>
        <taxon>unclassified sequences</taxon>
        <taxon>metagenomes</taxon>
        <taxon>ecological metagenomes</taxon>
    </lineage>
</organism>
<feature type="domain" description="Nudix hydrolase" evidence="2">
    <location>
        <begin position="3"/>
        <end position="108"/>
    </location>
</feature>
<feature type="non-terminal residue" evidence="3">
    <location>
        <position position="108"/>
    </location>
</feature>
<dbReference type="SUPFAM" id="SSF55811">
    <property type="entry name" value="Nudix"/>
    <property type="match status" value="1"/>
</dbReference>
<dbReference type="PANTHER" id="PTHR43736:SF1">
    <property type="entry name" value="DIHYDRONEOPTERIN TRIPHOSPHATE DIPHOSPHATASE"/>
    <property type="match status" value="1"/>
</dbReference>
<dbReference type="InterPro" id="IPR020084">
    <property type="entry name" value="NUDIX_hydrolase_CS"/>
</dbReference>
<dbReference type="Gene3D" id="3.90.79.10">
    <property type="entry name" value="Nucleoside Triphosphate Pyrophosphohydrolase"/>
    <property type="match status" value="1"/>
</dbReference>
<dbReference type="PRINTS" id="PR00502">
    <property type="entry name" value="NUDIXFAMILY"/>
</dbReference>
<dbReference type="PANTHER" id="PTHR43736">
    <property type="entry name" value="ADP-RIBOSE PYROPHOSPHATASE"/>
    <property type="match status" value="1"/>
</dbReference>
<gene>
    <name evidence="3" type="ORF">LCGC14_2505000</name>
</gene>
<name>A0A0F9B1G8_9ZZZZ</name>
<comment type="caution">
    <text evidence="3">The sequence shown here is derived from an EMBL/GenBank/DDBJ whole genome shotgun (WGS) entry which is preliminary data.</text>
</comment>
<dbReference type="AlphaFoldDB" id="A0A0F9B1G8"/>
<dbReference type="PROSITE" id="PS51462">
    <property type="entry name" value="NUDIX"/>
    <property type="match status" value="1"/>
</dbReference>
<dbReference type="Pfam" id="PF00293">
    <property type="entry name" value="NUDIX"/>
    <property type="match status" value="1"/>
</dbReference>
<dbReference type="InterPro" id="IPR000086">
    <property type="entry name" value="NUDIX_hydrolase_dom"/>
</dbReference>
<dbReference type="CDD" id="cd02883">
    <property type="entry name" value="NUDIX_Hydrolase"/>
    <property type="match status" value="1"/>
</dbReference>
<accession>A0A0F9B1G8</accession>